<sequence length="424" mass="47740">MQKNENRPGYKKTKVGWIPLEWETNRVENIASRVSVGIASAATHAYRDEGIRMYRNLNVAEGYLDDRRMLFIDPDYEYQHRRKRLKSGDIVTVRTGYPGLSAVVKSSQAGSQVFTSLITSPNPEIVFSHFLCTYINSPHGKIQFGQMEIGGAQKNVNAGALAKMFVPLPSLPEQEAIAGVLECWDRGIRKLELKIGNKRRIKKGLMQQLLSGQQRLPGFFKGWKTVRLEQIGEFYKGAGIAKSELSETGVPCIRYGEIYTNDDFVIKTFRSFISKELAAQSQRINQNDLLFAGSGETAEEIGKSIAYMKTEEAYAGGDIVIVAADIKCARADYLSAYFNTAGRRQLNRLGQGQSVVHIYPKNLKKVELPLPPLEEQQAIAKVLRAADREIETLERKLDKWRDQKKYLLNNLVTGSIRLPEFIKG</sequence>
<dbReference type="InterPro" id="IPR000055">
    <property type="entry name" value="Restrct_endonuc_typeI_TRD"/>
</dbReference>
<feature type="coiled-coil region" evidence="4">
    <location>
        <begin position="376"/>
        <end position="410"/>
    </location>
</feature>
<dbReference type="Gene3D" id="3.90.220.20">
    <property type="entry name" value="DNA methylase specificity domains"/>
    <property type="match status" value="2"/>
</dbReference>
<dbReference type="EMBL" id="CAAHFG010000001">
    <property type="protein sequence ID" value="VGO13379.1"/>
    <property type="molecule type" value="Genomic_DNA"/>
</dbReference>
<comment type="similarity">
    <text evidence="1">Belongs to the type-I restriction system S methylase family.</text>
</comment>
<dbReference type="Pfam" id="PF01420">
    <property type="entry name" value="Methylase_S"/>
    <property type="match status" value="2"/>
</dbReference>
<protein>
    <submittedName>
        <fullName evidence="6">Type-1 restriction enzyme EcoKI specificity protein</fullName>
    </submittedName>
</protein>
<dbReference type="SUPFAM" id="SSF116734">
    <property type="entry name" value="DNA methylase specificity domain"/>
    <property type="match status" value="2"/>
</dbReference>
<gene>
    <name evidence="6" type="primary">hsdS_2</name>
    <name evidence="6" type="ORF">PDESU_01936</name>
</gene>
<dbReference type="GO" id="GO:0009307">
    <property type="term" value="P:DNA restriction-modification system"/>
    <property type="evidence" value="ECO:0007669"/>
    <property type="project" value="UniProtKB-KW"/>
</dbReference>
<keyword evidence="7" id="KW-1185">Reference proteome</keyword>
<evidence type="ECO:0000256" key="4">
    <source>
        <dbReference type="SAM" id="Coils"/>
    </source>
</evidence>
<feature type="domain" description="Type I restriction modification DNA specificity" evidence="5">
    <location>
        <begin position="221"/>
        <end position="396"/>
    </location>
</feature>
<dbReference type="CDD" id="cd17268">
    <property type="entry name" value="RMtype1_S_Ara36733I_TRD1-CR1_like"/>
    <property type="match status" value="1"/>
</dbReference>
<dbReference type="InterPro" id="IPR052021">
    <property type="entry name" value="Type-I_RS_S_subunit"/>
</dbReference>
<dbReference type="Gene3D" id="1.10.287.1120">
    <property type="entry name" value="Bipartite methylase S protein"/>
    <property type="match status" value="1"/>
</dbReference>
<dbReference type="AlphaFoldDB" id="A0A6C2U0N4"/>
<dbReference type="PANTHER" id="PTHR30408:SF12">
    <property type="entry name" value="TYPE I RESTRICTION ENZYME MJAVIII SPECIFICITY SUBUNIT"/>
    <property type="match status" value="1"/>
</dbReference>
<dbReference type="GO" id="GO:0003677">
    <property type="term" value="F:DNA binding"/>
    <property type="evidence" value="ECO:0007669"/>
    <property type="project" value="UniProtKB-KW"/>
</dbReference>
<dbReference type="InterPro" id="IPR044946">
    <property type="entry name" value="Restrct_endonuc_typeI_TRD_sf"/>
</dbReference>
<dbReference type="RefSeq" id="WP_136078954.1">
    <property type="nucleotide sequence ID" value="NZ_CAAHFG010000001.1"/>
</dbReference>
<evidence type="ECO:0000313" key="7">
    <source>
        <dbReference type="Proteomes" id="UP000366872"/>
    </source>
</evidence>
<keyword evidence="3" id="KW-0238">DNA-binding</keyword>
<keyword evidence="4" id="KW-0175">Coiled coil</keyword>
<proteinExistence type="inferred from homology"/>
<accession>A0A6C2U0N4</accession>
<dbReference type="PANTHER" id="PTHR30408">
    <property type="entry name" value="TYPE-1 RESTRICTION ENZYME ECOKI SPECIFICITY PROTEIN"/>
    <property type="match status" value="1"/>
</dbReference>
<name>A0A6C2U0N4_PONDE</name>
<evidence type="ECO:0000256" key="1">
    <source>
        <dbReference type="ARBA" id="ARBA00010923"/>
    </source>
</evidence>
<keyword evidence="2" id="KW-0680">Restriction system</keyword>
<evidence type="ECO:0000259" key="5">
    <source>
        <dbReference type="Pfam" id="PF01420"/>
    </source>
</evidence>
<reference evidence="6 7" key="1">
    <citation type="submission" date="2019-04" db="EMBL/GenBank/DDBJ databases">
        <authorList>
            <person name="Van Vliet M D."/>
        </authorList>
    </citation>
    <scope>NUCLEOTIDE SEQUENCE [LARGE SCALE GENOMIC DNA]</scope>
    <source>
        <strain evidence="6 7">F1</strain>
    </source>
</reference>
<evidence type="ECO:0000256" key="3">
    <source>
        <dbReference type="ARBA" id="ARBA00023125"/>
    </source>
</evidence>
<evidence type="ECO:0000256" key="2">
    <source>
        <dbReference type="ARBA" id="ARBA00022747"/>
    </source>
</evidence>
<dbReference type="Proteomes" id="UP000366872">
    <property type="component" value="Unassembled WGS sequence"/>
</dbReference>
<evidence type="ECO:0000313" key="6">
    <source>
        <dbReference type="EMBL" id="VGO13379.1"/>
    </source>
</evidence>
<feature type="domain" description="Type I restriction modification DNA specificity" evidence="5">
    <location>
        <begin position="85"/>
        <end position="188"/>
    </location>
</feature>
<organism evidence="6 7">
    <name type="scientific">Pontiella desulfatans</name>
    <dbReference type="NCBI Taxonomy" id="2750659"/>
    <lineage>
        <taxon>Bacteria</taxon>
        <taxon>Pseudomonadati</taxon>
        <taxon>Kiritimatiellota</taxon>
        <taxon>Kiritimatiellia</taxon>
        <taxon>Kiritimatiellales</taxon>
        <taxon>Pontiellaceae</taxon>
        <taxon>Pontiella</taxon>
    </lineage>
</organism>